<dbReference type="InterPro" id="IPR050330">
    <property type="entry name" value="Bact_OuterMem_StrucFunc"/>
</dbReference>
<feature type="region of interest" description="Disordered" evidence="2">
    <location>
        <begin position="265"/>
        <end position="302"/>
    </location>
</feature>
<dbReference type="Pfam" id="PF00691">
    <property type="entry name" value="OmpA"/>
    <property type="match status" value="1"/>
</dbReference>
<reference evidence="6" key="1">
    <citation type="journal article" date="2019" name="Int. J. Syst. Evol. Microbiol.">
        <title>The Global Catalogue of Microorganisms (GCM) 10K type strain sequencing project: providing services to taxonomists for standard genome sequencing and annotation.</title>
        <authorList>
            <consortium name="The Broad Institute Genomics Platform"/>
            <consortium name="The Broad Institute Genome Sequencing Center for Infectious Disease"/>
            <person name="Wu L."/>
            <person name="Ma J."/>
        </authorList>
    </citation>
    <scope>NUCLEOTIDE SEQUENCE [LARGE SCALE GENOMIC DNA]</scope>
    <source>
        <strain evidence="6">JCM 17137</strain>
    </source>
</reference>
<protein>
    <submittedName>
        <fullName evidence="5">OmpA family protein</fullName>
    </submittedName>
</protein>
<evidence type="ECO:0000256" key="1">
    <source>
        <dbReference type="PROSITE-ProRule" id="PRU00473"/>
    </source>
</evidence>
<feature type="domain" description="OmpA-like" evidence="4">
    <location>
        <begin position="297"/>
        <end position="421"/>
    </location>
</feature>
<proteinExistence type="predicted"/>
<dbReference type="CDD" id="cd07185">
    <property type="entry name" value="OmpA_C-like"/>
    <property type="match status" value="1"/>
</dbReference>
<keyword evidence="6" id="KW-1185">Reference proteome</keyword>
<name>A0ABP7FFW2_9ACTN</name>
<evidence type="ECO:0000313" key="6">
    <source>
        <dbReference type="Proteomes" id="UP001500908"/>
    </source>
</evidence>
<keyword evidence="3" id="KW-1133">Transmembrane helix</keyword>
<evidence type="ECO:0000256" key="3">
    <source>
        <dbReference type="SAM" id="Phobius"/>
    </source>
</evidence>
<evidence type="ECO:0000256" key="2">
    <source>
        <dbReference type="SAM" id="MobiDB-lite"/>
    </source>
</evidence>
<keyword evidence="1 3" id="KW-0472">Membrane</keyword>
<comment type="caution">
    <text evidence="5">The sequence shown here is derived from an EMBL/GenBank/DDBJ whole genome shotgun (WGS) entry which is preliminary data.</text>
</comment>
<dbReference type="Gene3D" id="3.30.1330.60">
    <property type="entry name" value="OmpA-like domain"/>
    <property type="match status" value="1"/>
</dbReference>
<accession>A0ABP7FFW2</accession>
<sequence length="422" mass="46161">MNLRPLPPDAATDTGRTRVWVVGAVLLLLAAAVVWIWQPWADPCETLRTHPIDRQRPYVIAVDTTADQPVRDLPSELTADIEAAAGRAADDEAQVPDVFHLAAIQGDTGAHFWVHTDYTADPEPPNARRARLEAERVADCVQEYAAQVRPRTENTNLLGALQEIGRSLPEQPPATVAVVSNGLANTPELDLRRLLAQGQEVDTVVDQLREDGTLPDLTGATVTFYGLGDTAPEHPELPVTYQRWVEELWVAVAEAAGAETVTVHNAPTETRGSYRDVPDDASFSPMRDSGPTQRPTEEPNEPVVLPDVLFDVGSCRLDTDATDPHLEPVLQRLTDEPAGRVEVVGHTATWGSVEYRKDLSLCRAEAVAQRLAELGADPERIETIGRGSSEPRVDDTDAEGRLIPEKAIHNRRVEIDFVRGNS</sequence>
<dbReference type="SUPFAM" id="SSF103088">
    <property type="entry name" value="OmpA-like"/>
    <property type="match status" value="1"/>
</dbReference>
<dbReference type="EMBL" id="BAABDD010000006">
    <property type="protein sequence ID" value="GAA3738121.1"/>
    <property type="molecule type" value="Genomic_DNA"/>
</dbReference>
<dbReference type="InterPro" id="IPR006665">
    <property type="entry name" value="OmpA-like"/>
</dbReference>
<evidence type="ECO:0000259" key="4">
    <source>
        <dbReference type="PROSITE" id="PS51123"/>
    </source>
</evidence>
<dbReference type="InterPro" id="IPR036737">
    <property type="entry name" value="OmpA-like_sf"/>
</dbReference>
<dbReference type="RefSeq" id="WP_344969378.1">
    <property type="nucleotide sequence ID" value="NZ_BAABDD010000006.1"/>
</dbReference>
<dbReference type="PROSITE" id="PS51123">
    <property type="entry name" value="OMPA_2"/>
    <property type="match status" value="1"/>
</dbReference>
<dbReference type="PANTHER" id="PTHR30329">
    <property type="entry name" value="STATOR ELEMENT OF FLAGELLAR MOTOR COMPLEX"/>
    <property type="match status" value="1"/>
</dbReference>
<dbReference type="Proteomes" id="UP001500908">
    <property type="component" value="Unassembled WGS sequence"/>
</dbReference>
<evidence type="ECO:0000313" key="5">
    <source>
        <dbReference type="EMBL" id="GAA3738121.1"/>
    </source>
</evidence>
<feature type="transmembrane region" description="Helical" evidence="3">
    <location>
        <begin position="20"/>
        <end position="40"/>
    </location>
</feature>
<dbReference type="PANTHER" id="PTHR30329:SF21">
    <property type="entry name" value="LIPOPROTEIN YIAD-RELATED"/>
    <property type="match status" value="1"/>
</dbReference>
<organism evidence="5 6">
    <name type="scientific">Salinactinospora qingdaonensis</name>
    <dbReference type="NCBI Taxonomy" id="702744"/>
    <lineage>
        <taxon>Bacteria</taxon>
        <taxon>Bacillati</taxon>
        <taxon>Actinomycetota</taxon>
        <taxon>Actinomycetes</taxon>
        <taxon>Streptosporangiales</taxon>
        <taxon>Nocardiopsidaceae</taxon>
        <taxon>Salinactinospora</taxon>
    </lineage>
</organism>
<keyword evidence="3" id="KW-0812">Transmembrane</keyword>
<gene>
    <name evidence="5" type="ORF">GCM10022402_17550</name>
</gene>